<reference evidence="2" key="1">
    <citation type="journal article" date="2012" name="Nature">
        <title>The tomato genome sequence provides insights into fleshy fruit evolution.</title>
        <authorList>
            <consortium name="Tomato Genome Consortium"/>
        </authorList>
    </citation>
    <scope>NUCLEOTIDE SEQUENCE [LARGE SCALE GENOMIC DNA]</scope>
    <source>
        <strain evidence="2">cv. Heinz 1706</strain>
    </source>
</reference>
<organism evidence="2">
    <name type="scientific">Solanum lycopersicum</name>
    <name type="common">Tomato</name>
    <name type="synonym">Lycopersicon esculentum</name>
    <dbReference type="NCBI Taxonomy" id="4081"/>
    <lineage>
        <taxon>Eukaryota</taxon>
        <taxon>Viridiplantae</taxon>
        <taxon>Streptophyta</taxon>
        <taxon>Embryophyta</taxon>
        <taxon>Tracheophyta</taxon>
        <taxon>Spermatophyta</taxon>
        <taxon>Magnoliopsida</taxon>
        <taxon>eudicotyledons</taxon>
        <taxon>Gunneridae</taxon>
        <taxon>Pentapetalae</taxon>
        <taxon>asterids</taxon>
        <taxon>lamiids</taxon>
        <taxon>Solanales</taxon>
        <taxon>Solanaceae</taxon>
        <taxon>Solanoideae</taxon>
        <taxon>Solaneae</taxon>
        <taxon>Solanum</taxon>
        <taxon>Solanum subgen. Lycopersicon</taxon>
    </lineage>
</organism>
<keyword evidence="3" id="KW-1185">Reference proteome</keyword>
<dbReference type="Proteomes" id="UP000004994">
    <property type="component" value="Chromosome 3"/>
</dbReference>
<accession>A0A3Q7FR79</accession>
<proteinExistence type="predicted"/>
<dbReference type="AlphaFoldDB" id="A0A3Q7FR79"/>
<dbReference type="EnsemblPlants" id="Solyc03g114185.1.1">
    <property type="protein sequence ID" value="Solyc03g114185.1.1"/>
    <property type="gene ID" value="Solyc03g114185.1"/>
</dbReference>
<keyword evidence="1" id="KW-0472">Membrane</keyword>
<evidence type="ECO:0000313" key="3">
    <source>
        <dbReference type="Proteomes" id="UP000004994"/>
    </source>
</evidence>
<dbReference type="InParanoid" id="A0A3Q7FR79"/>
<sequence>MLWKGLFLKLSEDHLLAKWEDKEKGKEEFPERNSINSLTIFSTSSASTNPLTYPFLGIILSPTPISSVTILAFKCCSAMPK</sequence>
<evidence type="ECO:0000313" key="2">
    <source>
        <dbReference type="EnsemblPlants" id="Solyc03g114185.1.1"/>
    </source>
</evidence>
<feature type="transmembrane region" description="Helical" evidence="1">
    <location>
        <begin position="51"/>
        <end position="73"/>
    </location>
</feature>
<name>A0A3Q7FR79_SOLLC</name>
<evidence type="ECO:0000256" key="1">
    <source>
        <dbReference type="SAM" id="Phobius"/>
    </source>
</evidence>
<keyword evidence="1" id="KW-1133">Transmembrane helix</keyword>
<reference evidence="2" key="2">
    <citation type="submission" date="2019-01" db="UniProtKB">
        <authorList>
            <consortium name="EnsemblPlants"/>
        </authorList>
    </citation>
    <scope>IDENTIFICATION</scope>
    <source>
        <strain evidence="2">cv. Heinz 1706</strain>
    </source>
</reference>
<dbReference type="Gramene" id="Solyc03g114185.1.1">
    <property type="protein sequence ID" value="Solyc03g114185.1.1"/>
    <property type="gene ID" value="Solyc03g114185.1"/>
</dbReference>
<protein>
    <submittedName>
        <fullName evidence="2">Uncharacterized protein</fullName>
    </submittedName>
</protein>
<keyword evidence="1" id="KW-0812">Transmembrane</keyword>